<organism evidence="2 3">
    <name type="scientific">Meganyctiphanes norvegica</name>
    <name type="common">Northern krill</name>
    <name type="synonym">Thysanopoda norvegica</name>
    <dbReference type="NCBI Taxonomy" id="48144"/>
    <lineage>
        <taxon>Eukaryota</taxon>
        <taxon>Metazoa</taxon>
        <taxon>Ecdysozoa</taxon>
        <taxon>Arthropoda</taxon>
        <taxon>Crustacea</taxon>
        <taxon>Multicrustacea</taxon>
        <taxon>Malacostraca</taxon>
        <taxon>Eumalacostraca</taxon>
        <taxon>Eucarida</taxon>
        <taxon>Euphausiacea</taxon>
        <taxon>Euphausiidae</taxon>
        <taxon>Meganyctiphanes</taxon>
    </lineage>
</organism>
<keyword evidence="3" id="KW-1185">Reference proteome</keyword>
<name>A0AAV2SFC0_MEGNR</name>
<feature type="coiled-coil region" evidence="1">
    <location>
        <begin position="60"/>
        <end position="87"/>
    </location>
</feature>
<dbReference type="EMBL" id="CAXKWB010068555">
    <property type="protein sequence ID" value="CAL4192122.1"/>
    <property type="molecule type" value="Genomic_DNA"/>
</dbReference>
<evidence type="ECO:0000313" key="3">
    <source>
        <dbReference type="Proteomes" id="UP001497623"/>
    </source>
</evidence>
<sequence length="554" mass="62648">MSEPSIWKSRRSDIISKFPLSRIKIPTELVCSNLTNNPVNSPLATNKQNLPKKINKNCERSSYQDKIRNKNNNIDIYIEERSKKENDTEWICMCCPYLDNSNENINPSFSHQGKSQICSKKYLNPAKNCQEFVGVNFDNNKPISNIYNSKNPVLQEVFSESEIGCERLLLPHSMEQGERIYSSKQQMRIIALGSSFKNMETMTVPEKSFIQNSWKTCITAPPAYQMKKLQNEPFNRFSSFCNSNSNENQSDISSTSSSRKSVMQDYIANVYSNCAFEPRNSFSSKSKPNIFSNSTFTNGKSNSFSSDSSVASDAMMACNVENDYKWRPLDLDFKIDFDSEAEFPKLSVVDESNSYIYNIRSPIPPEVTTASKIGHTKLVLPHSIGRGKIFSIKQPPKTSTLGSCYNIKKKLPVPGEGFVQESWKTLITAPPAYQMEQLLGESYEFSSYCNSNSSNNHSGNSSINSTKSSLIQDYMPNISSSPKFKPNNGFSSKLNSSVYSNSTITSEKSNSFSSRSSVSNYSFMDNDVENEYNWSPINFDNELDIFSEKEFPKL</sequence>
<reference evidence="2 3" key="1">
    <citation type="submission" date="2024-05" db="EMBL/GenBank/DDBJ databases">
        <authorList>
            <person name="Wallberg A."/>
        </authorList>
    </citation>
    <scope>NUCLEOTIDE SEQUENCE [LARGE SCALE GENOMIC DNA]</scope>
</reference>
<keyword evidence="1" id="KW-0175">Coiled coil</keyword>
<evidence type="ECO:0000313" key="2">
    <source>
        <dbReference type="EMBL" id="CAL4192122.1"/>
    </source>
</evidence>
<accession>A0AAV2SFC0</accession>
<gene>
    <name evidence="2" type="ORF">MNOR_LOCUS36707</name>
</gene>
<dbReference type="Proteomes" id="UP001497623">
    <property type="component" value="Unassembled WGS sequence"/>
</dbReference>
<proteinExistence type="predicted"/>
<comment type="caution">
    <text evidence="2">The sequence shown here is derived from an EMBL/GenBank/DDBJ whole genome shotgun (WGS) entry which is preliminary data.</text>
</comment>
<dbReference type="AlphaFoldDB" id="A0AAV2SFC0"/>
<evidence type="ECO:0000256" key="1">
    <source>
        <dbReference type="SAM" id="Coils"/>
    </source>
</evidence>
<protein>
    <submittedName>
        <fullName evidence="2">Uncharacterized protein</fullName>
    </submittedName>
</protein>